<evidence type="ECO:0000313" key="2">
    <source>
        <dbReference type="Proteomes" id="UP001233164"/>
    </source>
</evidence>
<comment type="caution">
    <text evidence="1">The sequence shown here is derived from an EMBL/GenBank/DDBJ whole genome shotgun (WGS) entry which is preliminary data.</text>
</comment>
<proteinExistence type="predicted"/>
<name>A0ABT7RRZ8_9NOCA</name>
<protein>
    <submittedName>
        <fullName evidence="1">Mammalian cell entry protein</fullName>
    </submittedName>
</protein>
<accession>A0ABT7RRZ8</accession>
<dbReference type="EMBL" id="JAUBOF010000084">
    <property type="protein sequence ID" value="MDM7490427.1"/>
    <property type="molecule type" value="Genomic_DNA"/>
</dbReference>
<keyword evidence="2" id="KW-1185">Reference proteome</keyword>
<sequence length="52" mass="5464">MSTRIRHSRPARRCAVAATVVAAALTLTGCEWEGLNSLPLPGTAGHGEDAYQ</sequence>
<feature type="non-terminal residue" evidence="1">
    <location>
        <position position="52"/>
    </location>
</feature>
<dbReference type="PROSITE" id="PS51257">
    <property type="entry name" value="PROKAR_LIPOPROTEIN"/>
    <property type="match status" value="1"/>
</dbReference>
<reference evidence="1 2" key="1">
    <citation type="submission" date="2023-06" db="EMBL/GenBank/DDBJ databases">
        <title>Rhodococcus indonesiensis sp. nov a new member of the Rhodococcus ruber lineage isolated from a sediment of neutral hot spring.</title>
        <authorList>
            <person name="Kusuma A.B."/>
            <person name="Fenylestari G."/>
            <person name="Ammar F."/>
            <person name="Nouioui I."/>
            <person name="Goodfellow M."/>
        </authorList>
    </citation>
    <scope>NUCLEOTIDE SEQUENCE [LARGE SCALE GENOMIC DNA]</scope>
    <source>
        <strain evidence="1 2">CSLK01-03</strain>
    </source>
</reference>
<organism evidence="1 2">
    <name type="scientific">Rhodococcus indonesiensis</name>
    <dbReference type="NCBI Taxonomy" id="3055869"/>
    <lineage>
        <taxon>Bacteria</taxon>
        <taxon>Bacillati</taxon>
        <taxon>Actinomycetota</taxon>
        <taxon>Actinomycetes</taxon>
        <taxon>Mycobacteriales</taxon>
        <taxon>Nocardiaceae</taxon>
        <taxon>Rhodococcus</taxon>
    </lineage>
</organism>
<gene>
    <name evidence="1" type="ORF">QT969_19250</name>
</gene>
<evidence type="ECO:0000313" key="1">
    <source>
        <dbReference type="EMBL" id="MDM7490427.1"/>
    </source>
</evidence>
<dbReference type="Proteomes" id="UP001233164">
    <property type="component" value="Unassembled WGS sequence"/>
</dbReference>